<proteinExistence type="predicted"/>
<reference evidence="2" key="1">
    <citation type="journal article" date="2019" name="Int. J. Syst. Evol. Microbiol.">
        <title>The Global Catalogue of Microorganisms (GCM) 10K type strain sequencing project: providing services to taxonomists for standard genome sequencing and annotation.</title>
        <authorList>
            <consortium name="The Broad Institute Genomics Platform"/>
            <consortium name="The Broad Institute Genome Sequencing Center for Infectious Disease"/>
            <person name="Wu L."/>
            <person name="Ma J."/>
        </authorList>
    </citation>
    <scope>NUCLEOTIDE SEQUENCE [LARGE SCALE GENOMIC DNA]</scope>
    <source>
        <strain evidence="2">CGMCC 1.6964</strain>
    </source>
</reference>
<organism evidence="1 2">
    <name type="scientific">Saccharibacillus kuerlensis</name>
    <dbReference type="NCBI Taxonomy" id="459527"/>
    <lineage>
        <taxon>Bacteria</taxon>
        <taxon>Bacillati</taxon>
        <taxon>Bacillota</taxon>
        <taxon>Bacilli</taxon>
        <taxon>Bacillales</taxon>
        <taxon>Paenibacillaceae</taxon>
        <taxon>Saccharibacillus</taxon>
    </lineage>
</organism>
<evidence type="ECO:0000313" key="2">
    <source>
        <dbReference type="Proteomes" id="UP000606653"/>
    </source>
</evidence>
<name>A0ABQ2KZP7_9BACL</name>
<dbReference type="EMBL" id="BMLN01000004">
    <property type="protein sequence ID" value="GGN98068.1"/>
    <property type="molecule type" value="Genomic_DNA"/>
</dbReference>
<sequence length="58" mass="6537">MAAARPIPAPAPVTTDTFPCILGELDMVDTPSIEFEYSYPFNKGQIMFKWKDVGRGWE</sequence>
<comment type="caution">
    <text evidence="1">The sequence shown here is derived from an EMBL/GenBank/DDBJ whole genome shotgun (WGS) entry which is preliminary data.</text>
</comment>
<dbReference type="Proteomes" id="UP000606653">
    <property type="component" value="Unassembled WGS sequence"/>
</dbReference>
<accession>A0ABQ2KZP7</accession>
<protein>
    <submittedName>
        <fullName evidence="1">Uncharacterized protein</fullName>
    </submittedName>
</protein>
<gene>
    <name evidence="1" type="ORF">GCM10010969_16670</name>
</gene>
<evidence type="ECO:0000313" key="1">
    <source>
        <dbReference type="EMBL" id="GGN98068.1"/>
    </source>
</evidence>
<keyword evidence="2" id="KW-1185">Reference proteome</keyword>